<dbReference type="EMBL" id="CP044543">
    <property type="protein sequence ID" value="QFI72357.1"/>
    <property type="molecule type" value="Genomic_DNA"/>
</dbReference>
<dbReference type="Proteomes" id="UP000325641">
    <property type="component" value="Chromosome"/>
</dbReference>
<evidence type="ECO:0000313" key="1">
    <source>
        <dbReference type="EMBL" id="QFI72357.1"/>
    </source>
</evidence>
<dbReference type="AlphaFoldDB" id="A0A5P6P1W2"/>
<gene>
    <name evidence="1" type="ORF">F8237_08150</name>
</gene>
<sequence length="66" mass="7604">MFGYSVNTPSEMRGRTRCDRTRIVHRGEAGAVARLDCATARWFCDNRTRHLNMHDRGRRNARIGLG</sequence>
<accession>A0A5P6P1W2</accession>
<name>A0A5P6P1W2_9BRAD</name>
<reference evidence="2" key="1">
    <citation type="submission" date="2019-10" db="EMBL/GenBank/DDBJ databases">
        <title>Complete Genome Sequence of Bradyrhizobium betae type strain PL7HG1T.</title>
        <authorList>
            <person name="Bromfield E.S.P."/>
            <person name="Cloutier S."/>
        </authorList>
    </citation>
    <scope>NUCLEOTIDE SEQUENCE [LARGE SCALE GENOMIC DNA]</scope>
    <source>
        <strain evidence="2">PL7HG1</strain>
    </source>
</reference>
<dbReference type="KEGG" id="bbet:F8237_08150"/>
<evidence type="ECO:0000313" key="2">
    <source>
        <dbReference type="Proteomes" id="UP000325641"/>
    </source>
</evidence>
<organism evidence="1 2">
    <name type="scientific">Bradyrhizobium betae</name>
    <dbReference type="NCBI Taxonomy" id="244734"/>
    <lineage>
        <taxon>Bacteria</taxon>
        <taxon>Pseudomonadati</taxon>
        <taxon>Pseudomonadota</taxon>
        <taxon>Alphaproteobacteria</taxon>
        <taxon>Hyphomicrobiales</taxon>
        <taxon>Nitrobacteraceae</taxon>
        <taxon>Bradyrhizobium</taxon>
    </lineage>
</organism>
<proteinExistence type="predicted"/>
<protein>
    <submittedName>
        <fullName evidence="1">Uncharacterized protein</fullName>
    </submittedName>
</protein>